<feature type="domain" description="Glycoside hydrolase family 38 central" evidence="2">
    <location>
        <begin position="25"/>
        <end position="80"/>
    </location>
</feature>
<dbReference type="Proteomes" id="UP000274429">
    <property type="component" value="Unassembled WGS sequence"/>
</dbReference>
<dbReference type="EMBL" id="UYWX01008286">
    <property type="protein sequence ID" value="VDM27343.1"/>
    <property type="molecule type" value="Genomic_DNA"/>
</dbReference>
<dbReference type="PANTHER" id="PTHR11607">
    <property type="entry name" value="ALPHA-MANNOSIDASE"/>
    <property type="match status" value="1"/>
</dbReference>
<dbReference type="Gene3D" id="1.20.1270.50">
    <property type="entry name" value="Glycoside hydrolase family 38, central domain"/>
    <property type="match status" value="1"/>
</dbReference>
<dbReference type="GO" id="GO:0006491">
    <property type="term" value="P:N-glycan processing"/>
    <property type="evidence" value="ECO:0007669"/>
    <property type="project" value="TreeGrafter"/>
</dbReference>
<dbReference type="Pfam" id="PF09261">
    <property type="entry name" value="Alpha-mann_mid"/>
    <property type="match status" value="1"/>
</dbReference>
<dbReference type="SUPFAM" id="SSF88688">
    <property type="entry name" value="Families 57/38 glycoside transferase middle domain"/>
    <property type="match status" value="1"/>
</dbReference>
<keyword evidence="1" id="KW-0378">Hydrolase</keyword>
<evidence type="ECO:0000313" key="4">
    <source>
        <dbReference type="Proteomes" id="UP000274429"/>
    </source>
</evidence>
<evidence type="ECO:0000259" key="2">
    <source>
        <dbReference type="SMART" id="SM00872"/>
    </source>
</evidence>
<sequence length="154" mass="17195">MHRDNVVVNYLRPYLPYRNADILFSIASHWSPGADKVTTLLFGLYDQLTVARRDLALFQHHDAITGTSKSHVMADYRDKLNEAIRCAQNVSATSAAFLLGYEFPEVCSALEHEVSTRTSPVLISANPSWGGSSVPEFFPITLESLEAVKTLYLF</sequence>
<accession>A0A0R3WY03</accession>
<dbReference type="WBParaSite" id="TTAC_0000564301-mRNA-1">
    <property type="protein sequence ID" value="TTAC_0000564301-mRNA-1"/>
    <property type="gene ID" value="TTAC_0000564301"/>
</dbReference>
<evidence type="ECO:0000313" key="5">
    <source>
        <dbReference type="WBParaSite" id="TTAC_0000564301-mRNA-1"/>
    </source>
</evidence>
<dbReference type="PANTHER" id="PTHR11607:SF3">
    <property type="entry name" value="LYSOSOMAL ALPHA-MANNOSIDASE"/>
    <property type="match status" value="1"/>
</dbReference>
<dbReference type="STRING" id="6205.A0A0R3WY03"/>
<name>A0A0R3WY03_HYDTA</name>
<dbReference type="SMART" id="SM00872">
    <property type="entry name" value="Alpha-mann_mid"/>
    <property type="match status" value="1"/>
</dbReference>
<keyword evidence="4" id="KW-1185">Reference proteome</keyword>
<dbReference type="AlphaFoldDB" id="A0A0R3WY03"/>
<dbReference type="InterPro" id="IPR015341">
    <property type="entry name" value="Glyco_hydro_38_cen"/>
</dbReference>
<evidence type="ECO:0000256" key="1">
    <source>
        <dbReference type="ARBA" id="ARBA00022801"/>
    </source>
</evidence>
<dbReference type="InterPro" id="IPR028995">
    <property type="entry name" value="Glyco_hydro_57/38_cen_sf"/>
</dbReference>
<evidence type="ECO:0000313" key="3">
    <source>
        <dbReference type="EMBL" id="VDM27343.1"/>
    </source>
</evidence>
<dbReference type="GO" id="GO:0006013">
    <property type="term" value="P:mannose metabolic process"/>
    <property type="evidence" value="ECO:0007669"/>
    <property type="project" value="InterPro"/>
</dbReference>
<organism evidence="5">
    <name type="scientific">Hydatigena taeniaeformis</name>
    <name type="common">Feline tapeworm</name>
    <name type="synonym">Taenia taeniaeformis</name>
    <dbReference type="NCBI Taxonomy" id="6205"/>
    <lineage>
        <taxon>Eukaryota</taxon>
        <taxon>Metazoa</taxon>
        <taxon>Spiralia</taxon>
        <taxon>Lophotrochozoa</taxon>
        <taxon>Platyhelminthes</taxon>
        <taxon>Cestoda</taxon>
        <taxon>Eucestoda</taxon>
        <taxon>Cyclophyllidea</taxon>
        <taxon>Taeniidae</taxon>
        <taxon>Hydatigera</taxon>
    </lineage>
</organism>
<dbReference type="InterPro" id="IPR037094">
    <property type="entry name" value="Glyco_hydro_38_cen_sf"/>
</dbReference>
<protein>
    <submittedName>
        <fullName evidence="5">Alpha-mann_mid domain-containing protein</fullName>
    </submittedName>
</protein>
<gene>
    <name evidence="3" type="ORF">TTAC_LOCUS5626</name>
</gene>
<reference evidence="3 4" key="2">
    <citation type="submission" date="2018-11" db="EMBL/GenBank/DDBJ databases">
        <authorList>
            <consortium name="Pathogen Informatics"/>
        </authorList>
    </citation>
    <scope>NUCLEOTIDE SEQUENCE [LARGE SCALE GENOMIC DNA]</scope>
</reference>
<dbReference type="InterPro" id="IPR050843">
    <property type="entry name" value="Glycosyl_Hydrlase_38"/>
</dbReference>
<dbReference type="GO" id="GO:0000139">
    <property type="term" value="C:Golgi membrane"/>
    <property type="evidence" value="ECO:0007669"/>
    <property type="project" value="TreeGrafter"/>
</dbReference>
<proteinExistence type="predicted"/>
<dbReference type="OrthoDB" id="10261055at2759"/>
<reference evidence="5" key="1">
    <citation type="submission" date="2017-02" db="UniProtKB">
        <authorList>
            <consortium name="WormBaseParasite"/>
        </authorList>
    </citation>
    <scope>IDENTIFICATION</scope>
</reference>
<dbReference type="GO" id="GO:0004559">
    <property type="term" value="F:alpha-mannosidase activity"/>
    <property type="evidence" value="ECO:0007669"/>
    <property type="project" value="InterPro"/>
</dbReference>